<name>A0A4S2KKR0_9HYME</name>
<protein>
    <recommendedName>
        <fullName evidence="16">Cadherin domain-containing protein</fullName>
    </recommendedName>
</protein>
<keyword evidence="10" id="KW-0130">Cell adhesion</keyword>
<evidence type="ECO:0000256" key="8">
    <source>
        <dbReference type="ARBA" id="ARBA00022737"/>
    </source>
</evidence>
<dbReference type="FunFam" id="2.60.40.60:FF:000363">
    <property type="entry name" value="Dachsous cadherin-related 1a"/>
    <property type="match status" value="1"/>
</dbReference>
<dbReference type="PRINTS" id="PR00259">
    <property type="entry name" value="TMFOUR"/>
</dbReference>
<comment type="similarity">
    <text evidence="3">Belongs to the tetraspanin (TM4SF) family.</text>
</comment>
<dbReference type="Pfam" id="PF00335">
    <property type="entry name" value="Tetraspanin"/>
    <property type="match status" value="1"/>
</dbReference>
<evidence type="ECO:0000313" key="18">
    <source>
        <dbReference type="Proteomes" id="UP000310200"/>
    </source>
</evidence>
<comment type="subcellular location">
    <subcellularLocation>
        <location evidence="2">Cell membrane</location>
        <topology evidence="2">Single-pass type I membrane protein</topology>
    </subcellularLocation>
    <subcellularLocation>
        <location evidence="1">Membrane</location>
        <topology evidence="1">Multi-pass membrane protein</topology>
    </subcellularLocation>
</comment>
<evidence type="ECO:0000256" key="10">
    <source>
        <dbReference type="ARBA" id="ARBA00022889"/>
    </source>
</evidence>
<dbReference type="InterPro" id="IPR020894">
    <property type="entry name" value="Cadherin_CS"/>
</dbReference>
<feature type="domain" description="Cadherin" evidence="16">
    <location>
        <begin position="560"/>
        <end position="645"/>
    </location>
</feature>
<dbReference type="FunFam" id="2.60.40.60:FF:000315">
    <property type="entry name" value="CaDHerin family"/>
    <property type="match status" value="1"/>
</dbReference>
<dbReference type="FunFam" id="2.60.40.60:FF:000275">
    <property type="entry name" value="Si:dkey-30k22.7"/>
    <property type="match status" value="1"/>
</dbReference>
<dbReference type="PRINTS" id="PR00205">
    <property type="entry name" value="CADHERIN"/>
</dbReference>
<dbReference type="GO" id="GO:0005509">
    <property type="term" value="F:calcium ion binding"/>
    <property type="evidence" value="ECO:0007669"/>
    <property type="project" value="UniProtKB-UniRule"/>
</dbReference>
<keyword evidence="8" id="KW-0677">Repeat</keyword>
<dbReference type="FunFam" id="2.60.40.60:FF:000123">
    <property type="entry name" value="Protocadherin beta 4"/>
    <property type="match status" value="1"/>
</dbReference>
<evidence type="ECO:0000256" key="11">
    <source>
        <dbReference type="ARBA" id="ARBA00022989"/>
    </source>
</evidence>
<dbReference type="FunFam" id="2.60.40.60:FF:000020">
    <property type="entry name" value="Dachsous cadherin-related 1b"/>
    <property type="match status" value="1"/>
</dbReference>
<dbReference type="InterPro" id="IPR018499">
    <property type="entry name" value="Tetraspanin/Peripherin"/>
</dbReference>
<dbReference type="InterPro" id="IPR018503">
    <property type="entry name" value="Tetraspanin_CS"/>
</dbReference>
<dbReference type="InterPro" id="IPR008952">
    <property type="entry name" value="Tetraspanin_EC2_sf"/>
</dbReference>
<dbReference type="GO" id="GO:0060429">
    <property type="term" value="P:epithelium development"/>
    <property type="evidence" value="ECO:0007669"/>
    <property type="project" value="UniProtKB-ARBA"/>
</dbReference>
<feature type="domain" description="Cadherin" evidence="16">
    <location>
        <begin position="1059"/>
        <end position="1169"/>
    </location>
</feature>
<feature type="domain" description="Cadherin" evidence="16">
    <location>
        <begin position="948"/>
        <end position="1054"/>
    </location>
</feature>
<evidence type="ECO:0000256" key="13">
    <source>
        <dbReference type="ARBA" id="ARBA00023180"/>
    </source>
</evidence>
<dbReference type="InterPro" id="IPR039808">
    <property type="entry name" value="Cadherin"/>
</dbReference>
<evidence type="ECO:0000256" key="1">
    <source>
        <dbReference type="ARBA" id="ARBA00004141"/>
    </source>
</evidence>
<evidence type="ECO:0000256" key="3">
    <source>
        <dbReference type="ARBA" id="ARBA00006840"/>
    </source>
</evidence>
<dbReference type="Gene3D" id="1.10.1450.10">
    <property type="entry name" value="Tetraspanin"/>
    <property type="match status" value="1"/>
</dbReference>
<feature type="transmembrane region" description="Helical" evidence="15">
    <location>
        <begin position="1710"/>
        <end position="1739"/>
    </location>
</feature>
<dbReference type="SUPFAM" id="SSF48652">
    <property type="entry name" value="Tetraspanin"/>
    <property type="match status" value="1"/>
</dbReference>
<dbReference type="GO" id="GO:0016342">
    <property type="term" value="C:catenin complex"/>
    <property type="evidence" value="ECO:0007669"/>
    <property type="project" value="TreeGrafter"/>
</dbReference>
<feature type="transmembrane region" description="Helical" evidence="15">
    <location>
        <begin position="1638"/>
        <end position="1656"/>
    </location>
</feature>
<keyword evidence="5 15" id="KW-0812">Transmembrane</keyword>
<feature type="domain" description="Cadherin" evidence="16">
    <location>
        <begin position="431"/>
        <end position="543"/>
    </location>
</feature>
<evidence type="ECO:0000256" key="4">
    <source>
        <dbReference type="ARBA" id="ARBA00022475"/>
    </source>
</evidence>
<dbReference type="STRING" id="300112.A0A4S2KKR0"/>
<feature type="domain" description="Cadherin" evidence="16">
    <location>
        <begin position="646"/>
        <end position="745"/>
    </location>
</feature>
<feature type="domain" description="Cadherin" evidence="16">
    <location>
        <begin position="1179"/>
        <end position="1296"/>
    </location>
</feature>
<dbReference type="FunFam" id="2.60.40.60:FF:000381">
    <property type="entry name" value="Protocadherin 15"/>
    <property type="match status" value="1"/>
</dbReference>
<dbReference type="Gene3D" id="2.60.40.60">
    <property type="entry name" value="Cadherins"/>
    <property type="match status" value="11"/>
</dbReference>
<comment type="caution">
    <text evidence="17">The sequence shown here is derived from an EMBL/GenBank/DDBJ whole genome shotgun (WGS) entry which is preliminary data.</text>
</comment>
<dbReference type="InterPro" id="IPR002126">
    <property type="entry name" value="Cadherin-like_dom"/>
</dbReference>
<feature type="domain" description="Cadherin" evidence="16">
    <location>
        <begin position="847"/>
        <end position="947"/>
    </location>
</feature>
<dbReference type="SUPFAM" id="SSF49313">
    <property type="entry name" value="Cadherin-like"/>
    <property type="match status" value="10"/>
</dbReference>
<evidence type="ECO:0000256" key="9">
    <source>
        <dbReference type="ARBA" id="ARBA00022837"/>
    </source>
</evidence>
<feature type="transmembrane region" description="Helical" evidence="15">
    <location>
        <begin position="1412"/>
        <end position="1439"/>
    </location>
</feature>
<feature type="domain" description="Cadherin" evidence="16">
    <location>
        <begin position="746"/>
        <end position="846"/>
    </location>
</feature>
<gene>
    <name evidence="17" type="ORF">DBV15_03604</name>
</gene>
<dbReference type="PROSITE" id="PS50268">
    <property type="entry name" value="CADHERIN_2"/>
    <property type="match status" value="11"/>
</dbReference>
<evidence type="ECO:0000313" key="17">
    <source>
        <dbReference type="EMBL" id="TGZ50192.1"/>
    </source>
</evidence>
<evidence type="ECO:0000256" key="6">
    <source>
        <dbReference type="ARBA" id="ARBA00022723"/>
    </source>
</evidence>
<evidence type="ECO:0000259" key="16">
    <source>
        <dbReference type="PROSITE" id="PS50268"/>
    </source>
</evidence>
<keyword evidence="13" id="KW-0325">Glycoprotein</keyword>
<dbReference type="SMART" id="SM00112">
    <property type="entry name" value="CA"/>
    <property type="match status" value="11"/>
</dbReference>
<keyword evidence="4" id="KW-1003">Cell membrane</keyword>
<keyword evidence="9 14" id="KW-0106">Calcium</keyword>
<evidence type="ECO:0000256" key="7">
    <source>
        <dbReference type="ARBA" id="ARBA00022729"/>
    </source>
</evidence>
<evidence type="ECO:0000256" key="2">
    <source>
        <dbReference type="ARBA" id="ARBA00004251"/>
    </source>
</evidence>
<dbReference type="GO" id="GO:0016477">
    <property type="term" value="P:cell migration"/>
    <property type="evidence" value="ECO:0007669"/>
    <property type="project" value="TreeGrafter"/>
</dbReference>
<dbReference type="CDD" id="cd11304">
    <property type="entry name" value="Cadherin_repeat"/>
    <property type="match status" value="10"/>
</dbReference>
<dbReference type="PANTHER" id="PTHR24027:SF422">
    <property type="entry name" value="CADHERIN DOMAIN-CONTAINING PROTEIN"/>
    <property type="match status" value="1"/>
</dbReference>
<dbReference type="FunFam" id="2.60.40.60:FF:000403">
    <property type="entry name" value="Protocadherin 15"/>
    <property type="match status" value="1"/>
</dbReference>
<evidence type="ECO:0000256" key="5">
    <source>
        <dbReference type="ARBA" id="ARBA00022692"/>
    </source>
</evidence>
<proteinExistence type="inferred from homology"/>
<dbReference type="Pfam" id="PF00028">
    <property type="entry name" value="Cadherin"/>
    <property type="match status" value="8"/>
</dbReference>
<dbReference type="GO" id="GO:0009653">
    <property type="term" value="P:anatomical structure morphogenesis"/>
    <property type="evidence" value="ECO:0007669"/>
    <property type="project" value="UniProtKB-ARBA"/>
</dbReference>
<keyword evidence="18" id="KW-1185">Reference proteome</keyword>
<keyword evidence="12 15" id="KW-0472">Membrane</keyword>
<evidence type="ECO:0000256" key="14">
    <source>
        <dbReference type="PROSITE-ProRule" id="PRU00043"/>
    </source>
</evidence>
<dbReference type="PROSITE" id="PS00421">
    <property type="entry name" value="TM4_1"/>
    <property type="match status" value="1"/>
</dbReference>
<keyword evidence="7" id="KW-0732">Signal</keyword>
<dbReference type="GO" id="GO:0007156">
    <property type="term" value="P:homophilic cell adhesion via plasma membrane adhesion molecules"/>
    <property type="evidence" value="ECO:0007669"/>
    <property type="project" value="InterPro"/>
</dbReference>
<keyword evidence="6" id="KW-0479">Metal-binding</keyword>
<dbReference type="PANTHER" id="PTHR24027">
    <property type="entry name" value="CADHERIN-23"/>
    <property type="match status" value="1"/>
</dbReference>
<accession>A0A4S2KKR0</accession>
<organism evidence="17 18">
    <name type="scientific">Temnothorax longispinosus</name>
    <dbReference type="NCBI Taxonomy" id="300112"/>
    <lineage>
        <taxon>Eukaryota</taxon>
        <taxon>Metazoa</taxon>
        <taxon>Ecdysozoa</taxon>
        <taxon>Arthropoda</taxon>
        <taxon>Hexapoda</taxon>
        <taxon>Insecta</taxon>
        <taxon>Pterygota</taxon>
        <taxon>Neoptera</taxon>
        <taxon>Endopterygota</taxon>
        <taxon>Hymenoptera</taxon>
        <taxon>Apocrita</taxon>
        <taxon>Aculeata</taxon>
        <taxon>Formicoidea</taxon>
        <taxon>Formicidae</taxon>
        <taxon>Myrmicinae</taxon>
        <taxon>Temnothorax</taxon>
    </lineage>
</organism>
<evidence type="ECO:0000256" key="12">
    <source>
        <dbReference type="ARBA" id="ARBA00023136"/>
    </source>
</evidence>
<feature type="domain" description="Cadherin" evidence="16">
    <location>
        <begin position="180"/>
        <end position="308"/>
    </location>
</feature>
<dbReference type="EMBL" id="QBLH01002019">
    <property type="protein sequence ID" value="TGZ50192.1"/>
    <property type="molecule type" value="Genomic_DNA"/>
</dbReference>
<reference evidence="17 18" key="1">
    <citation type="journal article" date="2019" name="Philos. Trans. R. Soc. Lond., B, Biol. Sci.">
        <title>Ant behaviour and brain gene expression of defending hosts depend on the ecological success of the intruding social parasite.</title>
        <authorList>
            <person name="Kaur R."/>
            <person name="Stoldt M."/>
            <person name="Jongepier E."/>
            <person name="Feldmeyer B."/>
            <person name="Menzel F."/>
            <person name="Bornberg-Bauer E."/>
            <person name="Foitzik S."/>
        </authorList>
    </citation>
    <scope>NUCLEOTIDE SEQUENCE [LARGE SCALE GENOMIC DNA]</scope>
    <source>
        <tissue evidence="17">Whole body</tissue>
    </source>
</reference>
<dbReference type="Proteomes" id="UP000310200">
    <property type="component" value="Unassembled WGS sequence"/>
</dbReference>
<dbReference type="GO" id="GO:0045296">
    <property type="term" value="F:cadherin binding"/>
    <property type="evidence" value="ECO:0007669"/>
    <property type="project" value="TreeGrafter"/>
</dbReference>
<dbReference type="CDD" id="cd03127">
    <property type="entry name" value="tetraspanin_LEL"/>
    <property type="match status" value="1"/>
</dbReference>
<dbReference type="PROSITE" id="PS00232">
    <property type="entry name" value="CADHERIN_1"/>
    <property type="match status" value="3"/>
</dbReference>
<sequence>MAVKSMAYEYNLSRDCSHDVLITRESLHDLAIYDLPNYMRITTTMTRWFWCLLCVILHLRGVHSKVGLCEVEAGQSNIILDIEESRGNAIDQKTVPEELPVSGDPYNETMLELIFPGRKIPLFKLNGKKLQLLEPLDRDDENLSHVVFQLSCTVKLTNKKRTIPVIVRVSDINDNAPKFINTPYETTVPELTPVGSTIFKNIDAMDADAGVNGIVEYSIAPGDGSRIGSNEGVGRNRITTVDGYGYFSINLPHQGQVTVNRTLDYERTQRYLVTILASDRARNVSERFTSTTTLTVNIRDDDDQDPSFIYQGCMLSDGACINPEYSASVSSGVLSGILNISPEKIQAVDMDSINAPIHYSFLSGNPPNYRDFFEINPNTGAVKQIKAVDTTVTKKFDIIIKAVEVSEAKRSATAKLTITVKPVDSNPPVIIASNIEGFVDENAPIGTKVIDKSGNPIVLTVSDADLGPDDPKPTYTFELTTNFFAIDPSGVLVVNEENLDRDPPSPGRFRFQVVAREKTGVAASSPLSFVVMLNDVNDNAPLLPMMAPITVQAGETKRQIAKVEATDNDEGENAEITYSIYHVSNNGLQKFKIDPKTGVIESVRKLNAGEQFSITVQATDKGGKYSQTIVEVNVIPGPNTRSPVFQQPVYEVQVSEGASINSTVATITAIDPENDPVSYSIVSGNDLRQFSIGDKSGVITVIRKLDREDLTRYQLLIKAEDTGGLYSTATVNIMVTDINDKNPEFVGLPYEFTVKEGEARKLIGRVHAEDADEGINAEITYFAPDDIPFTVDPETGDVLTKIVLDYEQNDEYKFVVTARDGAPDYRLATATVTVKVIDVEDEVPVFHQSSYEARVKENVPDYNVIQVTADDPDTKKQITYMIKQGDTELFSIDPKTGVIKTIRGLDYESQSQHVLIVGTEENTSDLPGSTTRVVINVQDVNDIPPVFTSVPRPITLDDDVPIGTTVIDLVAADSDGTAPGNQVRYEIIGRGIASKYFVIDPDNGVLRIRDDLRKETDSEYQVDVRAYDMGEPQLSSVTTVPVYVRHVATVPPEIGLGFAENSYNVEVPEDAGDNTLIKIITIINSHAHDTTPLRCEIYSGNEEGLFEANVTEERNCALRLKKGALDYETTESYQIKIKLESLSGLLNSDRNTTMVKIQVLDVNDNKPEFIFPETSQKLTRGRYFAAIPRTAQFASTVLQVKAHDKDNGKYGKLEYKILEGRGSGYFAIDGSNGIIRTTATFDHVDASELPFKFDVRVRDNPNSTDNYNSIVAPVIINLIGEENLMILVVQDAAPDVLQKEAGKIADVIEQKSDLLIGIDKVAVRKILTKNGTIEMFPQDSDVWFYAVDPDTEAILNRNSTQVQRSIMDKSAMSNITFDVSTLVRANAIDIHAPVMPSEPVRTQTAVAFSGEVFPYALIIIACVILILGIAGIIYICVSWSKYKAYKERMQRMYVVPRYDPVYVEPNLKEYETQVLQMSVPVDDNDSCNDLQLDFSNKNHAFSLDNVSYITKDHGDSTGQQSPVSSEAATTARASSIVGNHGDTNIHSLRRSTLGRKNHSASNTNTLNNRDATPVLNPLYNHGDDLLSPSPSNDNVTFRERKDYSHLGFTYLGEQSPVETTTELLMTNWKIRDNKHEVLESRVVLVQSINMGTWVLLEPTKGHILNLFVSDVKPHETINLIAYSLFGLGTIVLTVGFFGCRAALRGNQCILATYMSMLVALIVTELVTAAIGGLMTFQILSDLEERLTNKLAAQYGHDIHDPTSDIPFSNSLDFAQYKFNCCGVHGDHDYNGTAWWRDGQISGSKRQVPLTCCVLKNSEVLYTFELVGPKTTWISKFRELKELTKYILKAQ</sequence>
<feature type="domain" description="Cadherin" evidence="16">
    <location>
        <begin position="123"/>
        <end position="179"/>
    </location>
</feature>
<keyword evidence="11 15" id="KW-1133">Transmembrane helix</keyword>
<dbReference type="GO" id="GO:0008013">
    <property type="term" value="F:beta-catenin binding"/>
    <property type="evidence" value="ECO:0007669"/>
    <property type="project" value="TreeGrafter"/>
</dbReference>
<feature type="transmembrane region" description="Helical" evidence="15">
    <location>
        <begin position="1676"/>
        <end position="1698"/>
    </location>
</feature>
<feature type="domain" description="Cadherin" evidence="16">
    <location>
        <begin position="321"/>
        <end position="430"/>
    </location>
</feature>
<dbReference type="InterPro" id="IPR015919">
    <property type="entry name" value="Cadherin-like_sf"/>
</dbReference>
<evidence type="ECO:0000256" key="15">
    <source>
        <dbReference type="SAM" id="Phobius"/>
    </source>
</evidence>